<proteinExistence type="inferred from homology"/>
<dbReference type="PROSITE" id="PS51003">
    <property type="entry name" value="CYTB_CTER"/>
    <property type="match status" value="1"/>
</dbReference>
<evidence type="ECO:0000256" key="2">
    <source>
        <dbReference type="ARBA" id="ARBA00004141"/>
    </source>
</evidence>
<dbReference type="GO" id="GO:0046872">
    <property type="term" value="F:metal ion binding"/>
    <property type="evidence" value="ECO:0007669"/>
    <property type="project" value="UniProtKB-KW"/>
</dbReference>
<accession>F2K1C2</accession>
<evidence type="ECO:0000256" key="13">
    <source>
        <dbReference type="ARBA" id="ARBA00023136"/>
    </source>
</evidence>
<evidence type="ECO:0000256" key="9">
    <source>
        <dbReference type="ARBA" id="ARBA00022723"/>
    </source>
</evidence>
<reference evidence="20 21" key="1">
    <citation type="journal article" date="2012" name="Stand. Genomic Sci.">
        <title>Complete genome sequence of the melanogenic marine bacterium Marinomonas mediterranea type strain (MMB-1(T)).</title>
        <authorList>
            <person name="Lucas-Elio P."/>
            <person name="Goodwin L."/>
            <person name="Woyke T."/>
            <person name="Pitluck S."/>
            <person name="Nolan M."/>
            <person name="Kyrpides N.C."/>
            <person name="Detter J.C."/>
            <person name="Copeland A."/>
            <person name="Teshima H."/>
            <person name="Bruce D."/>
            <person name="Detter C."/>
            <person name="Tapia R."/>
            <person name="Han S."/>
            <person name="Land M.L."/>
            <person name="Ivanova N."/>
            <person name="Mikhailova N."/>
            <person name="Johnston A.W."/>
            <person name="Sanchez-Amat A."/>
        </authorList>
    </citation>
    <scope>NUCLEOTIDE SEQUENCE [LARGE SCALE GENOMIC DNA]</scope>
    <source>
        <strain evidence="21">ATCC 700492 / JCM 21426 / NBRC 103028 / MMB-1</strain>
    </source>
</reference>
<feature type="domain" description="Cytochrome b/b6 C-terminal region profile" evidence="19">
    <location>
        <begin position="227"/>
        <end position="407"/>
    </location>
</feature>
<feature type="transmembrane region" description="Helical" evidence="17">
    <location>
        <begin position="118"/>
        <end position="139"/>
    </location>
</feature>
<keyword evidence="13 17" id="KW-0472">Membrane</keyword>
<feature type="transmembrane region" description="Helical" evidence="17">
    <location>
        <begin position="246"/>
        <end position="270"/>
    </location>
</feature>
<feature type="binding site" description="axial binding residue" evidence="15">
    <location>
        <position position="204"/>
    </location>
    <ligand>
        <name>heme b</name>
        <dbReference type="ChEBI" id="CHEBI:60344"/>
        <label>b566</label>
    </ligand>
    <ligandPart>
        <name>Fe</name>
        <dbReference type="ChEBI" id="CHEBI:18248"/>
    </ligandPart>
</feature>
<name>F2K1C2_MARM1</name>
<comment type="cofactor">
    <cofactor evidence="16">
        <name>heme b</name>
        <dbReference type="ChEBI" id="CHEBI:60344"/>
    </cofactor>
    <text evidence="16">Binds 2 heme groups non-covalently.</text>
</comment>
<dbReference type="STRING" id="717774.Marme_1797"/>
<feature type="transmembrane region" description="Helical" evidence="17">
    <location>
        <begin position="34"/>
        <end position="56"/>
    </location>
</feature>
<protein>
    <recommendedName>
        <fullName evidence="4 16">Cytochrome b</fullName>
    </recommendedName>
</protein>
<feature type="binding site" evidence="14">
    <location>
        <position position="209"/>
    </location>
    <ligand>
        <name>a ubiquinone</name>
        <dbReference type="ChEBI" id="CHEBI:16389"/>
    </ligand>
</feature>
<evidence type="ECO:0000256" key="12">
    <source>
        <dbReference type="ARBA" id="ARBA00023004"/>
    </source>
</evidence>
<evidence type="ECO:0000256" key="3">
    <source>
        <dbReference type="ARBA" id="ARBA00011649"/>
    </source>
</evidence>
<dbReference type="GO" id="GO:0008121">
    <property type="term" value="F:quinol-cytochrome-c reductase activity"/>
    <property type="evidence" value="ECO:0007669"/>
    <property type="project" value="InterPro"/>
</dbReference>
<evidence type="ECO:0000259" key="18">
    <source>
        <dbReference type="PROSITE" id="PS51002"/>
    </source>
</evidence>
<feature type="binding site" description="axial binding residue" evidence="15">
    <location>
        <position position="102"/>
    </location>
    <ligand>
        <name>heme b</name>
        <dbReference type="ChEBI" id="CHEBI:60344"/>
        <label>b566</label>
    </ligand>
    <ligandPart>
        <name>Fe</name>
        <dbReference type="ChEBI" id="CHEBI:18248"/>
    </ligandPart>
</feature>
<dbReference type="CDD" id="cd00284">
    <property type="entry name" value="Cytochrome_b_N"/>
    <property type="match status" value="1"/>
</dbReference>
<evidence type="ECO:0000256" key="10">
    <source>
        <dbReference type="ARBA" id="ARBA00022982"/>
    </source>
</evidence>
<evidence type="ECO:0000256" key="1">
    <source>
        <dbReference type="ARBA" id="ARBA00002444"/>
    </source>
</evidence>
<evidence type="ECO:0000256" key="11">
    <source>
        <dbReference type="ARBA" id="ARBA00022989"/>
    </source>
</evidence>
<keyword evidence="12 15" id="KW-0408">Iron</keyword>
<keyword evidence="5 16" id="KW-0813">Transport</keyword>
<keyword evidence="7 16" id="KW-0679">Respiratory chain</keyword>
<feature type="transmembrane region" description="Helical" evidence="17">
    <location>
        <begin position="291"/>
        <end position="309"/>
    </location>
</feature>
<dbReference type="Pfam" id="PF00033">
    <property type="entry name" value="Cytochrome_B"/>
    <property type="match status" value="1"/>
</dbReference>
<dbReference type="GO" id="GO:0016491">
    <property type="term" value="F:oxidoreductase activity"/>
    <property type="evidence" value="ECO:0007669"/>
    <property type="project" value="InterPro"/>
</dbReference>
<evidence type="ECO:0000256" key="4">
    <source>
        <dbReference type="ARBA" id="ARBA00013531"/>
    </source>
</evidence>
<dbReference type="InterPro" id="IPR048259">
    <property type="entry name" value="Cytochrome_b_N_euk/bac"/>
</dbReference>
<dbReference type="AlphaFoldDB" id="F2K1C2"/>
<keyword evidence="21" id="KW-1185">Reference proteome</keyword>
<dbReference type="InterPro" id="IPR027387">
    <property type="entry name" value="Cytb/b6-like_sf"/>
</dbReference>
<evidence type="ECO:0000256" key="7">
    <source>
        <dbReference type="ARBA" id="ARBA00022660"/>
    </source>
</evidence>
<dbReference type="Pfam" id="PF00032">
    <property type="entry name" value="Cytochrom_B_C"/>
    <property type="match status" value="1"/>
</dbReference>
<gene>
    <name evidence="20" type="ordered locus">Marme_1797</name>
</gene>
<feature type="transmembrane region" description="Helical" evidence="17">
    <location>
        <begin position="87"/>
        <end position="106"/>
    </location>
</feature>
<evidence type="ECO:0000313" key="21">
    <source>
        <dbReference type="Proteomes" id="UP000001062"/>
    </source>
</evidence>
<feature type="binding site" description="axial binding residue" evidence="15">
    <location>
        <position position="189"/>
    </location>
    <ligand>
        <name>heme b</name>
        <dbReference type="ChEBI" id="CHEBI:60344"/>
        <label>b562</label>
    </ligand>
    <ligandPart>
        <name>Fe</name>
        <dbReference type="ChEBI" id="CHEBI:18248"/>
    </ligandPart>
</feature>
<dbReference type="InterPro" id="IPR036150">
    <property type="entry name" value="Cyt_b/b6_C_sf"/>
</dbReference>
<dbReference type="PIRSF" id="PIRSF038885">
    <property type="entry name" value="COB"/>
    <property type="match status" value="1"/>
</dbReference>
<dbReference type="Proteomes" id="UP000001062">
    <property type="component" value="Chromosome"/>
</dbReference>
<dbReference type="HOGENOM" id="CLU_031114_3_0_6"/>
<evidence type="ECO:0000256" key="5">
    <source>
        <dbReference type="ARBA" id="ARBA00022448"/>
    </source>
</evidence>
<feature type="binding site" description="axial binding residue" evidence="15">
    <location>
        <position position="88"/>
    </location>
    <ligand>
        <name>heme b</name>
        <dbReference type="ChEBI" id="CHEBI:60344"/>
        <label>b562</label>
    </ligand>
    <ligandPart>
        <name>Fe</name>
        <dbReference type="ChEBI" id="CHEBI:18248"/>
    </ligandPart>
</feature>
<evidence type="ECO:0000256" key="15">
    <source>
        <dbReference type="PIRSR" id="PIRSR038885-2"/>
    </source>
</evidence>
<dbReference type="KEGG" id="mme:Marme_1797"/>
<feature type="transmembrane region" description="Helical" evidence="17">
    <location>
        <begin position="185"/>
        <end position="205"/>
    </location>
</feature>
<dbReference type="InterPro" id="IPR030689">
    <property type="entry name" value="Cytochrome_b"/>
</dbReference>
<keyword evidence="10 16" id="KW-0249">Electron transport</keyword>
<evidence type="ECO:0000313" key="20">
    <source>
        <dbReference type="EMBL" id="ADZ91053.1"/>
    </source>
</evidence>
<keyword evidence="8 16" id="KW-0812">Transmembrane</keyword>
<dbReference type="SUPFAM" id="SSF81342">
    <property type="entry name" value="Transmembrane di-heme cytochromes"/>
    <property type="match status" value="1"/>
</dbReference>
<evidence type="ECO:0000256" key="14">
    <source>
        <dbReference type="PIRSR" id="PIRSR038885-1"/>
    </source>
</evidence>
<keyword evidence="9 15" id="KW-0479">Metal-binding</keyword>
<dbReference type="InterPro" id="IPR005798">
    <property type="entry name" value="Cyt_b/b6_C"/>
</dbReference>
<dbReference type="InterPro" id="IPR005797">
    <property type="entry name" value="Cyt_b/b6_N"/>
</dbReference>
<sequence>MSKNLLKWIDERLPILSSLRKHLTQYYVPKNLNFFYVFGVFALVLCFNQLITGLWLTMSYTATVDDAFNSIQYIMREVNYGWLIRHMHTTGASFLFAVLYAHMFKAMLYGSYKQPRELVWVCGWMLFVLCSAEAFMGYLLPWGQMSYWGAQVITSLFEVVPFIGDSIAQWIRGDYVVSEVTLKRFFALHVIGVPLLITILVYLHLASLHHVGANNPKGIDVKSLIGRDGKPLDAIPFHPYYTVKDLFYVLLMLTAFTVVVFYVPDFWGYFIEPDNASPANTLSTPEHIAPLWYFAPFYAILRAVTFPLFGVDARLWGVLLMFLSLFLLVLLPWLDRSPVKAMRYKGKISQSMLAAFVASFLVLGLCGVMVPTALTTLVAQVSAVVYFSYFVFMPWYTRFERCHDVPDRV</sequence>
<feature type="domain" description="Cytochrome b/b6 N-terminal region profile" evidence="18">
    <location>
        <begin position="5"/>
        <end position="217"/>
    </location>
</feature>
<evidence type="ECO:0000259" key="19">
    <source>
        <dbReference type="PROSITE" id="PS51003"/>
    </source>
</evidence>
<dbReference type="OrthoDB" id="9804503at2"/>
<evidence type="ECO:0000256" key="17">
    <source>
        <dbReference type="SAM" id="Phobius"/>
    </source>
</evidence>
<dbReference type="eggNOG" id="COG1290">
    <property type="taxonomic scope" value="Bacteria"/>
</dbReference>
<dbReference type="PROSITE" id="PS51002">
    <property type="entry name" value="CYTB_NTER"/>
    <property type="match status" value="1"/>
</dbReference>
<dbReference type="EMBL" id="CP002583">
    <property type="protein sequence ID" value="ADZ91053.1"/>
    <property type="molecule type" value="Genomic_DNA"/>
</dbReference>
<feature type="transmembrane region" description="Helical" evidence="17">
    <location>
        <begin position="353"/>
        <end position="371"/>
    </location>
</feature>
<dbReference type="GO" id="GO:0022904">
    <property type="term" value="P:respiratory electron transport chain"/>
    <property type="evidence" value="ECO:0007669"/>
    <property type="project" value="InterPro"/>
</dbReference>
<dbReference type="InterPro" id="IPR016174">
    <property type="entry name" value="Di-haem_cyt_TM"/>
</dbReference>
<comment type="similarity">
    <text evidence="16">Belongs to the cytochrome b family.</text>
</comment>
<dbReference type="GO" id="GO:0045275">
    <property type="term" value="C:respiratory chain complex III"/>
    <property type="evidence" value="ECO:0007669"/>
    <property type="project" value="InterPro"/>
</dbReference>
<comment type="cofactor">
    <cofactor evidence="15">
        <name>heme</name>
        <dbReference type="ChEBI" id="CHEBI:30413"/>
    </cofactor>
    <text evidence="15">Binds 2 heme groups non-covalently.</text>
</comment>
<comment type="subunit">
    <text evidence="3 16">The main subunits of complex b-c1 are: cytochrome b, cytochrome c1 and the Rieske protein.</text>
</comment>
<dbReference type="Gene3D" id="1.20.810.10">
    <property type="entry name" value="Cytochrome Bc1 Complex, Chain C"/>
    <property type="match status" value="1"/>
</dbReference>
<dbReference type="RefSeq" id="WP_013660958.1">
    <property type="nucleotide sequence ID" value="NC_015276.1"/>
</dbReference>
<dbReference type="SUPFAM" id="SSF81648">
    <property type="entry name" value="a domain/subunit of cytochrome bc1 complex (Ubiquinol-cytochrome c reductase)"/>
    <property type="match status" value="1"/>
</dbReference>
<dbReference type="PANTHER" id="PTHR19271">
    <property type="entry name" value="CYTOCHROME B"/>
    <property type="match status" value="1"/>
</dbReference>
<comment type="subcellular location">
    <subcellularLocation>
        <location evidence="2">Membrane</location>
        <topology evidence="2">Multi-pass membrane protein</topology>
    </subcellularLocation>
</comment>
<dbReference type="FunFam" id="1.20.810.10:FF:000004">
    <property type="entry name" value="Cytochrome b"/>
    <property type="match status" value="1"/>
</dbReference>
<evidence type="ECO:0000256" key="8">
    <source>
        <dbReference type="ARBA" id="ARBA00022692"/>
    </source>
</evidence>
<comment type="function">
    <text evidence="1 16">Component of the ubiquinol-cytochrome c reductase complex (complex III or cytochrome b-c1 complex), which is a respiratory chain that generates an electrochemical potential coupled to ATP synthesis.</text>
</comment>
<feature type="transmembrane region" description="Helical" evidence="17">
    <location>
        <begin position="315"/>
        <end position="333"/>
    </location>
</feature>
<organism evidence="20 21">
    <name type="scientific">Marinomonas mediterranea (strain ATCC 700492 / JCM 21426 / NBRC 103028 / MMB-1)</name>
    <dbReference type="NCBI Taxonomy" id="717774"/>
    <lineage>
        <taxon>Bacteria</taxon>
        <taxon>Pseudomonadati</taxon>
        <taxon>Pseudomonadota</taxon>
        <taxon>Gammaproteobacteria</taxon>
        <taxon>Oceanospirillales</taxon>
        <taxon>Oceanospirillaceae</taxon>
        <taxon>Marinomonas</taxon>
    </lineage>
</organism>
<feature type="transmembrane region" description="Helical" evidence="17">
    <location>
        <begin position="377"/>
        <end position="396"/>
    </location>
</feature>
<keyword evidence="11 17" id="KW-1133">Transmembrane helix</keyword>
<dbReference type="PATRIC" id="fig|717774.3.peg.1854"/>
<evidence type="ECO:0000256" key="6">
    <source>
        <dbReference type="ARBA" id="ARBA00022617"/>
    </source>
</evidence>
<evidence type="ECO:0000256" key="16">
    <source>
        <dbReference type="RuleBase" id="RU003385"/>
    </source>
</evidence>
<keyword evidence="6 15" id="KW-0349">Heme</keyword>
<dbReference type="PANTHER" id="PTHR19271:SF16">
    <property type="entry name" value="CYTOCHROME B"/>
    <property type="match status" value="1"/>
</dbReference>